<evidence type="ECO:0000256" key="1">
    <source>
        <dbReference type="SAM" id="MobiDB-lite"/>
    </source>
</evidence>
<name>F8DYX4_CORRG</name>
<keyword evidence="4" id="KW-1185">Reference proteome</keyword>
<dbReference type="Proteomes" id="UP000000492">
    <property type="component" value="Chromosome"/>
</dbReference>
<feature type="transmembrane region" description="Helical" evidence="2">
    <location>
        <begin position="67"/>
        <end position="87"/>
    </location>
</feature>
<feature type="transmembrane region" description="Helical" evidence="2">
    <location>
        <begin position="99"/>
        <end position="119"/>
    </location>
</feature>
<dbReference type="STRING" id="662755.CRES_1364"/>
<feature type="transmembrane region" description="Helical" evidence="2">
    <location>
        <begin position="546"/>
        <end position="566"/>
    </location>
</feature>
<feature type="transmembrane region" description="Helical" evidence="2">
    <location>
        <begin position="457"/>
        <end position="482"/>
    </location>
</feature>
<feature type="transmembrane region" description="Helical" evidence="2">
    <location>
        <begin position="281"/>
        <end position="299"/>
    </location>
</feature>
<dbReference type="AlphaFoldDB" id="F8DYX4"/>
<reference evidence="3 4" key="1">
    <citation type="journal article" date="2012" name="BMC Genomics">
        <title>Complete genome sequence, lifestyle, and multi-drug resistance of the human pathogen Corynebacterium resistens DSM 45100 isolated from blood samples of a leukemia patient.</title>
        <authorList>
            <person name="Schroder J."/>
            <person name="Maus I."/>
            <person name="Meyer K."/>
            <person name="Wordemann S."/>
            <person name="Blom J."/>
            <person name="Jaenicke S."/>
            <person name="Schneider J."/>
            <person name="Trost E."/>
            <person name="Tauch A."/>
        </authorList>
    </citation>
    <scope>NUCLEOTIDE SEQUENCE [LARGE SCALE GENOMIC DNA]</scope>
    <source>
        <strain evidence="4">DSM 45100 / JCM 12819 / CCUG 50093 / GTC 2026 / SICGH 158</strain>
    </source>
</reference>
<dbReference type="EMBL" id="CP002857">
    <property type="protein sequence ID" value="AEI09719.1"/>
    <property type="molecule type" value="Genomic_DNA"/>
</dbReference>
<dbReference type="KEGG" id="crd:CRES_1364"/>
<feature type="transmembrane region" description="Helical" evidence="2">
    <location>
        <begin position="182"/>
        <end position="207"/>
    </location>
</feature>
<evidence type="ECO:0000313" key="3">
    <source>
        <dbReference type="EMBL" id="AEI09719.1"/>
    </source>
</evidence>
<feature type="compositionally biased region" description="Polar residues" evidence="1">
    <location>
        <begin position="12"/>
        <end position="23"/>
    </location>
</feature>
<feature type="compositionally biased region" description="Basic residues" evidence="1">
    <location>
        <begin position="25"/>
        <end position="39"/>
    </location>
</feature>
<gene>
    <name evidence="3" type="ordered locus">CRES_1364</name>
</gene>
<accession>F8DYX4</accession>
<feature type="transmembrane region" description="Helical" evidence="2">
    <location>
        <begin position="427"/>
        <end position="451"/>
    </location>
</feature>
<organism evidence="3 4">
    <name type="scientific">Corynebacterium resistens (strain DSM 45100 / JCM 12819 / GTC 2026 / SICGH 158)</name>
    <dbReference type="NCBI Taxonomy" id="662755"/>
    <lineage>
        <taxon>Bacteria</taxon>
        <taxon>Bacillati</taxon>
        <taxon>Actinomycetota</taxon>
        <taxon>Actinomycetes</taxon>
        <taxon>Mycobacteriales</taxon>
        <taxon>Corynebacteriaceae</taxon>
        <taxon>Corynebacterium</taxon>
    </lineage>
</organism>
<proteinExistence type="predicted"/>
<feature type="region of interest" description="Disordered" evidence="1">
    <location>
        <begin position="1"/>
        <end position="44"/>
    </location>
</feature>
<sequence length="588" mass="63959">MNDSGGVPKQHLSGSQQNMDAQQRPTRKRAARPARKRAARPASTTKTIIALHSKLWWRSFMENKASMVMTTVMATMIVATTAGMATGAHFDIVELNQPALLVMTMALGSFLYFFTSIVLSGTENPIEPEHFGALPLRFKDILPGMLVSTLVTSRGVISVLNTLIMMVAGTSAFAITNHTTAAIAWPFACLAQLLVTIVIGEACYSMIARTMHHRGWRELITTVTSMLFILGFLGMTLLANTVNSFPSHLLTSLSRWSPFGAAAGAAAELSHTPDWNSVPRALAYMVIWAVAVVIFVALWTRAIEAGFRNPIHVGGGSQRGVTTQKTTSDGRPPLMNRFAPNTQWGAIFSRGLLYWVRDNRLFYSTLTFPILSVVYLFMGFTSNDAMLWIALWMPAFSAVQLLSNVYGYDGPSNWLHIVAGISGKTMVTARLVIGLLLVSGLWCITTLAVGIHEHFSALWFIHGLISFGAILGAMAIGTYMSVMNPYPTSPPGINPMRDRSSGGSAAFSTFFGGTILLGAASIPGLILTVMGTANLPTNSITEIHLIGWAGLVIHFLIMGGILWLAVRKASYRLDANWPKIFDKVKAWK</sequence>
<dbReference type="eggNOG" id="ENOG502Z89R">
    <property type="taxonomic scope" value="Bacteria"/>
</dbReference>
<protein>
    <submittedName>
        <fullName evidence="3">ABC transport system permease protein</fullName>
    </submittedName>
</protein>
<feature type="transmembrane region" description="Helical" evidence="2">
    <location>
        <begin position="503"/>
        <end position="526"/>
    </location>
</feature>
<feature type="transmembrane region" description="Helical" evidence="2">
    <location>
        <begin position="361"/>
        <end position="380"/>
    </location>
</feature>
<dbReference type="HOGENOM" id="CLU_025319_1_0_11"/>
<evidence type="ECO:0000256" key="2">
    <source>
        <dbReference type="SAM" id="Phobius"/>
    </source>
</evidence>
<evidence type="ECO:0000313" key="4">
    <source>
        <dbReference type="Proteomes" id="UP000000492"/>
    </source>
</evidence>
<feature type="transmembrane region" description="Helical" evidence="2">
    <location>
        <begin position="155"/>
        <end position="176"/>
    </location>
</feature>
<keyword evidence="2" id="KW-1133">Transmembrane helix</keyword>
<keyword evidence="2" id="KW-0472">Membrane</keyword>
<keyword evidence="2" id="KW-0812">Transmembrane</keyword>
<feature type="transmembrane region" description="Helical" evidence="2">
    <location>
        <begin position="386"/>
        <end position="406"/>
    </location>
</feature>
<feature type="transmembrane region" description="Helical" evidence="2">
    <location>
        <begin position="219"/>
        <end position="239"/>
    </location>
</feature>